<dbReference type="SUPFAM" id="SSF103473">
    <property type="entry name" value="MFS general substrate transporter"/>
    <property type="match status" value="1"/>
</dbReference>
<feature type="compositionally biased region" description="Polar residues" evidence="1">
    <location>
        <begin position="1"/>
        <end position="16"/>
    </location>
</feature>
<gene>
    <name evidence="3" type="ORF">HMPREF9623_00046</name>
</gene>
<dbReference type="AlphaFoldDB" id="A0AA36Y6X3"/>
<feature type="transmembrane region" description="Helical" evidence="2">
    <location>
        <begin position="163"/>
        <end position="181"/>
    </location>
</feature>
<dbReference type="Pfam" id="PF20403">
    <property type="entry name" value="DUF6693"/>
    <property type="match status" value="1"/>
</dbReference>
<evidence type="ECO:0000313" key="4">
    <source>
        <dbReference type="Proteomes" id="UP000018466"/>
    </source>
</evidence>
<feature type="compositionally biased region" description="Basic and acidic residues" evidence="1">
    <location>
        <begin position="20"/>
        <end position="65"/>
    </location>
</feature>
<feature type="transmembrane region" description="Helical" evidence="2">
    <location>
        <begin position="213"/>
        <end position="236"/>
    </location>
</feature>
<dbReference type="InterPro" id="IPR046515">
    <property type="entry name" value="DUF6693"/>
</dbReference>
<evidence type="ECO:0000256" key="1">
    <source>
        <dbReference type="SAM" id="MobiDB-lite"/>
    </source>
</evidence>
<accession>A0AA36Y6X3</accession>
<dbReference type="InterPro" id="IPR036259">
    <property type="entry name" value="MFS_trans_sf"/>
</dbReference>
<feature type="transmembrane region" description="Helical" evidence="2">
    <location>
        <begin position="412"/>
        <end position="442"/>
    </location>
</feature>
<feature type="transmembrane region" description="Helical" evidence="2">
    <location>
        <begin position="351"/>
        <end position="372"/>
    </location>
</feature>
<organism evidence="3 4">
    <name type="scientific">Stomatobaculum longum</name>
    <dbReference type="NCBI Taxonomy" id="796942"/>
    <lineage>
        <taxon>Bacteria</taxon>
        <taxon>Bacillati</taxon>
        <taxon>Bacillota</taxon>
        <taxon>Clostridia</taxon>
        <taxon>Lachnospirales</taxon>
        <taxon>Lachnospiraceae</taxon>
        <taxon>Stomatobaculum</taxon>
    </lineage>
</organism>
<feature type="compositionally biased region" description="Basic and acidic residues" evidence="1">
    <location>
        <begin position="81"/>
        <end position="97"/>
    </location>
</feature>
<sequence length="502" mass="54966">AAESSEATQQTESTAANGEAAHEKSRFERDAEEAAARAREAAEKAAEEARRASEDTAKYAKEKAEQAGQEANRAADSTARAARETAEEAARQGEALKQHWTPGNMERLAALAPLAAFAAVVLGYVLYFLRGIAYSVFANILPLYGVAYGLSGLFGIVFWVSKLLFCLLSLAGVVASVQLYGRKEKQTTGMAVCLGANVLALIILLLRLSGRGNLFFTLLSIALAFFALDALSRVFLRGTGIESDIQPNEDFAAFKSFAENPREKTEQFAAEMKPKRTETTAVSREIPDPSKSVFDGSGLEYFVINLFGALLCMVTLGLAGPWVICYAVGWERRHSVYSGRRLVFNGTGMQLFGKWIIWFLLTIVTCGLYGFVMGLKLEQWILSHTAFADEVSDPNNSDVFPNSGFDGNMFEWIGYNLVTALVGTLTCGIAVPWVVCSFNKWYAPNARISGKRLRFDGSGAELFGQYIVVLLLSIVTCGLYAPWGFVKLRRWYVSHVRIADAV</sequence>
<feature type="transmembrane region" description="Helical" evidence="2">
    <location>
        <begin position="463"/>
        <end position="483"/>
    </location>
</feature>
<evidence type="ECO:0008006" key="5">
    <source>
        <dbReference type="Google" id="ProtNLM"/>
    </source>
</evidence>
<feature type="region of interest" description="Disordered" evidence="1">
    <location>
        <begin position="1"/>
        <end position="97"/>
    </location>
</feature>
<feature type="non-terminal residue" evidence="3">
    <location>
        <position position="1"/>
    </location>
</feature>
<proteinExistence type="predicted"/>
<feature type="transmembrane region" description="Helical" evidence="2">
    <location>
        <begin position="108"/>
        <end position="126"/>
    </location>
</feature>
<feature type="compositionally biased region" description="Low complexity" evidence="1">
    <location>
        <begin position="66"/>
        <end position="80"/>
    </location>
</feature>
<name>A0AA36Y6X3_9FIRM</name>
<dbReference type="InterPro" id="IPR010295">
    <property type="entry name" value="DUF898"/>
</dbReference>
<feature type="transmembrane region" description="Helical" evidence="2">
    <location>
        <begin position="187"/>
        <end position="206"/>
    </location>
</feature>
<keyword evidence="2" id="KW-0472">Membrane</keyword>
<dbReference type="RefSeq" id="WP_009531881.1">
    <property type="nucleotide sequence ID" value="NZ_JH590861.1"/>
</dbReference>
<dbReference type="Pfam" id="PF05987">
    <property type="entry name" value="DUF898"/>
    <property type="match status" value="1"/>
</dbReference>
<dbReference type="Proteomes" id="UP000018466">
    <property type="component" value="Unassembled WGS sequence"/>
</dbReference>
<keyword evidence="4" id="KW-1185">Reference proteome</keyword>
<dbReference type="GeneID" id="86941889"/>
<feature type="transmembrane region" description="Helical" evidence="2">
    <location>
        <begin position="302"/>
        <end position="330"/>
    </location>
</feature>
<evidence type="ECO:0000256" key="2">
    <source>
        <dbReference type="SAM" id="Phobius"/>
    </source>
</evidence>
<reference evidence="3 4" key="1">
    <citation type="submission" date="2011-10" db="EMBL/GenBank/DDBJ databases">
        <title>The Genome Sequence of Lachnospiraceae bacterium ACC2.</title>
        <authorList>
            <consortium name="The Broad Institute Genome Sequencing Platform"/>
            <person name="Earl A."/>
            <person name="Ward D."/>
            <person name="Feldgarden M."/>
            <person name="Gevers D."/>
            <person name="Sizova M."/>
            <person name="Hazen A."/>
            <person name="Epstein S."/>
            <person name="Young S.K."/>
            <person name="Zeng Q."/>
            <person name="Gargeya S."/>
            <person name="Fitzgerald M."/>
            <person name="Haas B."/>
            <person name="Abouelleil A."/>
            <person name="Alvarado L."/>
            <person name="Arachchi H.M."/>
            <person name="Berlin A."/>
            <person name="Brown A."/>
            <person name="Chapman S.B."/>
            <person name="Chen Z."/>
            <person name="Dunbar C."/>
            <person name="Freedman E."/>
            <person name="Gearin G."/>
            <person name="Goldberg J."/>
            <person name="Griggs A."/>
            <person name="Gujja S."/>
            <person name="Heiman D."/>
            <person name="Howarth C."/>
            <person name="Larson L."/>
            <person name="Lui A."/>
            <person name="MacDonald P.J.P."/>
            <person name="Montmayeur A."/>
            <person name="Murphy C."/>
            <person name="Neiman D."/>
            <person name="Pearson M."/>
            <person name="Priest M."/>
            <person name="Roberts A."/>
            <person name="Saif S."/>
            <person name="Shea T."/>
            <person name="Shenoy N."/>
            <person name="Sisk P."/>
            <person name="Stolte C."/>
            <person name="Sykes S."/>
            <person name="Wortman J."/>
            <person name="Nusbaum C."/>
            <person name="Birren B."/>
        </authorList>
    </citation>
    <scope>NUCLEOTIDE SEQUENCE [LARGE SCALE GENOMIC DNA]</scope>
    <source>
        <strain evidence="3 4">ACC2</strain>
    </source>
</reference>
<protein>
    <recommendedName>
        <fullName evidence="5">DUF898 domain-containing protein</fullName>
    </recommendedName>
</protein>
<comment type="caution">
    <text evidence="3">The sequence shown here is derived from an EMBL/GenBank/DDBJ whole genome shotgun (WGS) entry which is preliminary data.</text>
</comment>
<keyword evidence="2" id="KW-1133">Transmembrane helix</keyword>
<keyword evidence="2" id="KW-0812">Transmembrane</keyword>
<feature type="transmembrane region" description="Helical" evidence="2">
    <location>
        <begin position="132"/>
        <end position="156"/>
    </location>
</feature>
<evidence type="ECO:0000313" key="3">
    <source>
        <dbReference type="EMBL" id="EHO18578.1"/>
    </source>
</evidence>
<dbReference type="EMBL" id="AGEL01000002">
    <property type="protein sequence ID" value="EHO18578.1"/>
    <property type="molecule type" value="Genomic_DNA"/>
</dbReference>